<dbReference type="EMBL" id="CAJNOK010073206">
    <property type="protein sequence ID" value="CAF1668017.1"/>
    <property type="molecule type" value="Genomic_DNA"/>
</dbReference>
<name>A0A8S2GAC5_9BILA</name>
<evidence type="ECO:0000313" key="2">
    <source>
        <dbReference type="EMBL" id="CAF4537104.1"/>
    </source>
</evidence>
<evidence type="ECO:0000313" key="1">
    <source>
        <dbReference type="EMBL" id="CAF1668017.1"/>
    </source>
</evidence>
<protein>
    <submittedName>
        <fullName evidence="1">Uncharacterized protein</fullName>
    </submittedName>
</protein>
<dbReference type="Proteomes" id="UP000677228">
    <property type="component" value="Unassembled WGS sequence"/>
</dbReference>
<sequence length="128" mass="13284">MSSSPKTSNNVYQTNNMHQVGVPCCYPSSMNYSTANSANMSMMGPLSPTSMNIMPTSVGVYGQMANGGTPSTASYGTQSSINVLNSLSPTRYQGSNQMSTEKVNINNSNNNSMNNAATVAAAAAASAY</sequence>
<organism evidence="1 3">
    <name type="scientific">Didymodactylos carnosus</name>
    <dbReference type="NCBI Taxonomy" id="1234261"/>
    <lineage>
        <taxon>Eukaryota</taxon>
        <taxon>Metazoa</taxon>
        <taxon>Spiralia</taxon>
        <taxon>Gnathifera</taxon>
        <taxon>Rotifera</taxon>
        <taxon>Eurotatoria</taxon>
        <taxon>Bdelloidea</taxon>
        <taxon>Philodinida</taxon>
        <taxon>Philodinidae</taxon>
        <taxon>Didymodactylos</taxon>
    </lineage>
</organism>
<dbReference type="AlphaFoldDB" id="A0A8S2GAC5"/>
<feature type="non-terminal residue" evidence="1">
    <location>
        <position position="128"/>
    </location>
</feature>
<accession>A0A8S2GAC5</accession>
<dbReference type="EMBL" id="CAJOBA010105917">
    <property type="protein sequence ID" value="CAF4537104.1"/>
    <property type="molecule type" value="Genomic_DNA"/>
</dbReference>
<gene>
    <name evidence="1" type="ORF">OVA965_LOCUS45587</name>
    <name evidence="2" type="ORF">TMI583_LOCUS49229</name>
</gene>
<reference evidence="1" key="1">
    <citation type="submission" date="2021-02" db="EMBL/GenBank/DDBJ databases">
        <authorList>
            <person name="Nowell W R."/>
        </authorList>
    </citation>
    <scope>NUCLEOTIDE SEQUENCE</scope>
</reference>
<comment type="caution">
    <text evidence="1">The sequence shown here is derived from an EMBL/GenBank/DDBJ whole genome shotgun (WGS) entry which is preliminary data.</text>
</comment>
<proteinExistence type="predicted"/>
<dbReference type="Proteomes" id="UP000682733">
    <property type="component" value="Unassembled WGS sequence"/>
</dbReference>
<evidence type="ECO:0000313" key="3">
    <source>
        <dbReference type="Proteomes" id="UP000677228"/>
    </source>
</evidence>